<proteinExistence type="predicted"/>
<dbReference type="PATRIC" id="fig|698759.3.peg.3382"/>
<accession>L1KZE6</accession>
<evidence type="ECO:0000256" key="1">
    <source>
        <dbReference type="SAM" id="MobiDB-lite"/>
    </source>
</evidence>
<evidence type="ECO:0000313" key="3">
    <source>
        <dbReference type="Proteomes" id="UP000010411"/>
    </source>
</evidence>
<comment type="caution">
    <text evidence="2">The sequence shown here is derived from an EMBL/GenBank/DDBJ whole genome shotgun (WGS) entry which is preliminary data.</text>
</comment>
<sequence length="52" mass="5263">MDDDQEATGATSNGTPQARGALKKAAGAWGLTWLTYTASSHPSPSPGGTRTS</sequence>
<dbReference type="EMBL" id="AEJC01000251">
    <property type="protein sequence ID" value="EKX66012.1"/>
    <property type="molecule type" value="Genomic_DNA"/>
</dbReference>
<name>L1KZE6_9ACTN</name>
<feature type="region of interest" description="Disordered" evidence="1">
    <location>
        <begin position="1"/>
        <end position="23"/>
    </location>
</feature>
<dbReference type="AlphaFoldDB" id="L1KZE6"/>
<reference evidence="2 3" key="1">
    <citation type="submission" date="2012-11" db="EMBL/GenBank/DDBJ databases">
        <authorList>
            <person name="Huguet-Tapia J.C."/>
            <person name="Durkin A.S."/>
            <person name="Pettis G.S."/>
            <person name="Badger J.H."/>
        </authorList>
    </citation>
    <scope>NUCLEOTIDE SEQUENCE [LARGE SCALE GENOMIC DNA]</scope>
    <source>
        <strain evidence="2 3">91-03</strain>
    </source>
</reference>
<evidence type="ECO:0000313" key="2">
    <source>
        <dbReference type="EMBL" id="EKX66012.1"/>
    </source>
</evidence>
<dbReference type="Proteomes" id="UP000010411">
    <property type="component" value="Unassembled WGS sequence"/>
</dbReference>
<protein>
    <submittedName>
        <fullName evidence="2">Uncharacterized protein</fullName>
    </submittedName>
</protein>
<organism evidence="2 3">
    <name type="scientific">Streptomyces ipomoeae 91-03</name>
    <dbReference type="NCBI Taxonomy" id="698759"/>
    <lineage>
        <taxon>Bacteria</taxon>
        <taxon>Bacillati</taxon>
        <taxon>Actinomycetota</taxon>
        <taxon>Actinomycetes</taxon>
        <taxon>Kitasatosporales</taxon>
        <taxon>Streptomycetaceae</taxon>
        <taxon>Streptomyces</taxon>
    </lineage>
</organism>
<keyword evidence="3" id="KW-1185">Reference proteome</keyword>
<gene>
    <name evidence="2" type="ORF">STRIP9103_08005</name>
</gene>